<organism evidence="2 3">
    <name type="scientific">Paenibacillus enshidis</name>
    <dbReference type="NCBI Taxonomy" id="1458439"/>
    <lineage>
        <taxon>Bacteria</taxon>
        <taxon>Bacillati</taxon>
        <taxon>Bacillota</taxon>
        <taxon>Bacilli</taxon>
        <taxon>Bacillales</taxon>
        <taxon>Paenibacillaceae</taxon>
        <taxon>Paenibacillus</taxon>
    </lineage>
</organism>
<keyword evidence="1" id="KW-0472">Membrane</keyword>
<comment type="caution">
    <text evidence="2">The sequence shown here is derived from an EMBL/GenBank/DDBJ whole genome shotgun (WGS) entry which is preliminary data.</text>
</comment>
<evidence type="ECO:0000313" key="3">
    <source>
        <dbReference type="Proteomes" id="UP001580346"/>
    </source>
</evidence>
<feature type="transmembrane region" description="Helical" evidence="1">
    <location>
        <begin position="9"/>
        <end position="26"/>
    </location>
</feature>
<keyword evidence="3" id="KW-1185">Reference proteome</keyword>
<accession>A0ABV5AX94</accession>
<reference evidence="2 3" key="1">
    <citation type="submission" date="2024-09" db="EMBL/GenBank/DDBJ databases">
        <title>Paenibacillus zeirhizospherea sp. nov., isolated from surface of the maize (Zea mays) roots in a horticulture field, Hungary.</title>
        <authorList>
            <person name="Marton D."/>
            <person name="Farkas M."/>
            <person name="Bedics A."/>
            <person name="Toth E."/>
            <person name="Tancsics A."/>
            <person name="Boka K."/>
            <person name="Maroti G."/>
            <person name="Kriszt B."/>
            <person name="Cserhati M."/>
        </authorList>
    </citation>
    <scope>NUCLEOTIDE SEQUENCE [LARGE SCALE GENOMIC DNA]</scope>
    <source>
        <strain evidence="2 3">KCTC 33519</strain>
    </source>
</reference>
<gene>
    <name evidence="2" type="ORF">ACE41H_17780</name>
</gene>
<evidence type="ECO:0000256" key="1">
    <source>
        <dbReference type="SAM" id="Phobius"/>
    </source>
</evidence>
<sequence length="150" mass="17607">MKSTAIRKYIYIVIGIAIVITAYFIMRPYTTSFKELVLDRVNINSISSIEIVKAEKSSDEEKKIVVTDRKEIENIMHGFAEVKLKESDFDNSGDSYWFYIKVDGYSRFGLQLNEQNQIHVFDRQRDDKYRSASYQITNDFNKDFIGNLFN</sequence>
<keyword evidence="1" id="KW-1133">Transmembrane helix</keyword>
<dbReference type="RefSeq" id="WP_375356843.1">
    <property type="nucleotide sequence ID" value="NZ_JBHHMI010000017.1"/>
</dbReference>
<evidence type="ECO:0008006" key="4">
    <source>
        <dbReference type="Google" id="ProtNLM"/>
    </source>
</evidence>
<dbReference type="EMBL" id="JBHHMI010000017">
    <property type="protein sequence ID" value="MFB5268615.1"/>
    <property type="molecule type" value="Genomic_DNA"/>
</dbReference>
<evidence type="ECO:0000313" key="2">
    <source>
        <dbReference type="EMBL" id="MFB5268615.1"/>
    </source>
</evidence>
<protein>
    <recommendedName>
        <fullName evidence="4">DUF5301 domain-containing protein</fullName>
    </recommendedName>
</protein>
<name>A0ABV5AX94_9BACL</name>
<proteinExistence type="predicted"/>
<keyword evidence="1" id="KW-0812">Transmembrane</keyword>
<dbReference type="Proteomes" id="UP001580346">
    <property type="component" value="Unassembled WGS sequence"/>
</dbReference>